<protein>
    <recommendedName>
        <fullName evidence="1">Transglycosylase SLT domain-containing protein</fullName>
    </recommendedName>
</protein>
<accession>A0A1J4TPN3</accession>
<dbReference type="PROSITE" id="PS51257">
    <property type="entry name" value="PROKAR_LIPOPROTEIN"/>
    <property type="match status" value="1"/>
</dbReference>
<dbReference type="Proteomes" id="UP000183120">
    <property type="component" value="Unassembled WGS sequence"/>
</dbReference>
<evidence type="ECO:0000259" key="1">
    <source>
        <dbReference type="Pfam" id="PF01464"/>
    </source>
</evidence>
<evidence type="ECO:0000313" key="3">
    <source>
        <dbReference type="Proteomes" id="UP000183120"/>
    </source>
</evidence>
<comment type="caution">
    <text evidence="2">The sequence shown here is derived from an EMBL/GenBank/DDBJ whole genome shotgun (WGS) entry which is preliminary data.</text>
</comment>
<dbReference type="InterPro" id="IPR008258">
    <property type="entry name" value="Transglycosylase_SLT_dom_1"/>
</dbReference>
<feature type="domain" description="Transglycosylase SLT" evidence="1">
    <location>
        <begin position="85"/>
        <end position="185"/>
    </location>
</feature>
<dbReference type="InterPro" id="IPR023346">
    <property type="entry name" value="Lysozyme-like_dom_sf"/>
</dbReference>
<dbReference type="AlphaFoldDB" id="A0A1J4TPN3"/>
<evidence type="ECO:0000313" key="2">
    <source>
        <dbReference type="EMBL" id="OIO12963.1"/>
    </source>
</evidence>
<dbReference type="SUPFAM" id="SSF53955">
    <property type="entry name" value="Lysozyme-like"/>
    <property type="match status" value="1"/>
</dbReference>
<gene>
    <name evidence="2" type="ORF">AUJ73_04710</name>
</gene>
<proteinExistence type="predicted"/>
<reference evidence="2 3" key="1">
    <citation type="journal article" date="2016" name="Environ. Microbiol.">
        <title>Genomic resolution of a cold subsurface aquifer community provides metabolic insights for novel microbes adapted to high CO concentrations.</title>
        <authorList>
            <person name="Probst A.J."/>
            <person name="Castelle C.J."/>
            <person name="Singh A."/>
            <person name="Brown C.T."/>
            <person name="Anantharaman K."/>
            <person name="Sharon I."/>
            <person name="Hug L.A."/>
            <person name="Burstein D."/>
            <person name="Emerson J.B."/>
            <person name="Thomas B.C."/>
            <person name="Banfield J.F."/>
        </authorList>
    </citation>
    <scope>NUCLEOTIDE SEQUENCE [LARGE SCALE GENOMIC DNA]</scope>
    <source>
        <strain evidence="2">CG1_02_37_22</strain>
    </source>
</reference>
<dbReference type="Gene3D" id="1.10.530.10">
    <property type="match status" value="1"/>
</dbReference>
<name>A0A1J4TPN3_9BACT</name>
<dbReference type="Pfam" id="PF01464">
    <property type="entry name" value="SLT"/>
    <property type="match status" value="1"/>
</dbReference>
<organism evidence="2 3">
    <name type="scientific">Candidatus Gottesmanbacteria bacterium CG1_02_37_22</name>
    <dbReference type="NCBI Taxonomy" id="1805209"/>
    <lineage>
        <taxon>Bacteria</taxon>
        <taxon>Candidatus Gottesmaniibacteriota</taxon>
    </lineage>
</organism>
<sequence length="207" mass="23693">MKKQICFTLIFAYLILACPVRIYASKDKIPDIVEKKDIPALSYNPETDKPTDKLVPIPTPTPYVDLKIKLFTDIRSWTKYVHKDLISQTAKKYDLDPQVIYATIMTESEGNPYAFRYEPKIKDASLGLGQILISTAKLLGFKGHPKELYKPGVAIDLIGKYHRLMLDKYGTLSPTQLATAYNTGSPYKHPVKNHLFRFDKWYNEDST</sequence>
<dbReference type="EMBL" id="MNUY01000074">
    <property type="protein sequence ID" value="OIO12963.1"/>
    <property type="molecule type" value="Genomic_DNA"/>
</dbReference>